<evidence type="ECO:0000313" key="1">
    <source>
        <dbReference type="EMBL" id="KAI3808076.1"/>
    </source>
</evidence>
<dbReference type="EMBL" id="CM042025">
    <property type="protein sequence ID" value="KAI3808076.1"/>
    <property type="molecule type" value="Genomic_DNA"/>
</dbReference>
<keyword evidence="2" id="KW-1185">Reference proteome</keyword>
<comment type="caution">
    <text evidence="1">The sequence shown here is derived from an EMBL/GenBank/DDBJ whole genome shotgun (WGS) entry which is preliminary data.</text>
</comment>
<evidence type="ECO:0000313" key="2">
    <source>
        <dbReference type="Proteomes" id="UP001056120"/>
    </source>
</evidence>
<dbReference type="Proteomes" id="UP001056120">
    <property type="component" value="Linkage Group LG08"/>
</dbReference>
<gene>
    <name evidence="1" type="ORF">L1987_24018</name>
</gene>
<name>A0ACB9IKR1_9ASTR</name>
<protein>
    <submittedName>
        <fullName evidence="1">Uncharacterized protein</fullName>
    </submittedName>
</protein>
<sequence length="186" mass="20701">MVVLRREVGGVRWGELCHTIRQAKRVKPVSLATPNENDKKTEAGKIINKQNENAYTDNNPNEEIEMGSATFLPLEDQAQPSIVPPVDFEKQESPVVNPTVRNTIPQDAYGHGGDMQSDSPIHFSMKDLWTYPCIEFAVKTLTGSIPFGDLNKPENLSPSPLQELWTDPCIEFAVKTLTCAIPVRGR</sequence>
<proteinExistence type="predicted"/>
<reference evidence="1 2" key="2">
    <citation type="journal article" date="2022" name="Mol. Ecol. Resour.">
        <title>The genomes of chicory, endive, great burdock and yacon provide insights into Asteraceae paleo-polyploidization history and plant inulin production.</title>
        <authorList>
            <person name="Fan W."/>
            <person name="Wang S."/>
            <person name="Wang H."/>
            <person name="Wang A."/>
            <person name="Jiang F."/>
            <person name="Liu H."/>
            <person name="Zhao H."/>
            <person name="Xu D."/>
            <person name="Zhang Y."/>
        </authorList>
    </citation>
    <scope>NUCLEOTIDE SEQUENCE [LARGE SCALE GENOMIC DNA]</scope>
    <source>
        <strain evidence="2">cv. Yunnan</strain>
        <tissue evidence="1">Leaves</tissue>
    </source>
</reference>
<organism evidence="1 2">
    <name type="scientific">Smallanthus sonchifolius</name>
    <dbReference type="NCBI Taxonomy" id="185202"/>
    <lineage>
        <taxon>Eukaryota</taxon>
        <taxon>Viridiplantae</taxon>
        <taxon>Streptophyta</taxon>
        <taxon>Embryophyta</taxon>
        <taxon>Tracheophyta</taxon>
        <taxon>Spermatophyta</taxon>
        <taxon>Magnoliopsida</taxon>
        <taxon>eudicotyledons</taxon>
        <taxon>Gunneridae</taxon>
        <taxon>Pentapetalae</taxon>
        <taxon>asterids</taxon>
        <taxon>campanulids</taxon>
        <taxon>Asterales</taxon>
        <taxon>Asteraceae</taxon>
        <taxon>Asteroideae</taxon>
        <taxon>Heliantheae alliance</taxon>
        <taxon>Millerieae</taxon>
        <taxon>Smallanthus</taxon>
    </lineage>
</organism>
<accession>A0ACB9IKR1</accession>
<reference evidence="2" key="1">
    <citation type="journal article" date="2022" name="Mol. Ecol. Resour.">
        <title>The genomes of chicory, endive, great burdock and yacon provide insights into Asteraceae palaeo-polyploidization history and plant inulin production.</title>
        <authorList>
            <person name="Fan W."/>
            <person name="Wang S."/>
            <person name="Wang H."/>
            <person name="Wang A."/>
            <person name="Jiang F."/>
            <person name="Liu H."/>
            <person name="Zhao H."/>
            <person name="Xu D."/>
            <person name="Zhang Y."/>
        </authorList>
    </citation>
    <scope>NUCLEOTIDE SEQUENCE [LARGE SCALE GENOMIC DNA]</scope>
    <source>
        <strain evidence="2">cv. Yunnan</strain>
    </source>
</reference>